<organism evidence="2 3">
    <name type="scientific">Streptococcus agalactiae</name>
    <dbReference type="NCBI Taxonomy" id="1311"/>
    <lineage>
        <taxon>Bacteria</taxon>
        <taxon>Bacillati</taxon>
        <taxon>Bacillota</taxon>
        <taxon>Bacilli</taxon>
        <taxon>Lactobacillales</taxon>
        <taxon>Streptococcaceae</taxon>
        <taxon>Streptococcus</taxon>
    </lineage>
</organism>
<feature type="coiled-coil region" evidence="1">
    <location>
        <begin position="33"/>
        <end position="63"/>
    </location>
</feature>
<dbReference type="Proteomes" id="UP000268870">
    <property type="component" value="Chromosome"/>
</dbReference>
<evidence type="ECO:0000313" key="3">
    <source>
        <dbReference type="Proteomes" id="UP000268870"/>
    </source>
</evidence>
<reference evidence="2 3" key="1">
    <citation type="submission" date="2018-12" db="EMBL/GenBank/DDBJ databases">
        <authorList>
            <consortium name="Pathogen Informatics"/>
        </authorList>
    </citation>
    <scope>NUCLEOTIDE SEQUENCE [LARGE SCALE GENOMIC DNA]</scope>
    <source>
        <strain evidence="2 3">NCTC8184</strain>
    </source>
</reference>
<sequence length="80" mass="9484">MLQDEFRPIPHKVLTIGRSPKESVIAIPKAIFNLPLEEKAQDLKELEEEMEEQYRQKHFVMEVWSNFFQILSKPNQATNE</sequence>
<protein>
    <submittedName>
        <fullName evidence="2">Single-strand binding protein ssB</fullName>
    </submittedName>
</protein>
<dbReference type="AlphaFoldDB" id="A0AB38VLN5"/>
<proteinExistence type="predicted"/>
<name>A0AB38VLN5_STRAG</name>
<dbReference type="RefSeq" id="WP_047212012.1">
    <property type="nucleotide sequence ID" value="NZ_CP021868.1"/>
</dbReference>
<dbReference type="EMBL" id="LR134265">
    <property type="protein sequence ID" value="VED65179.1"/>
    <property type="molecule type" value="Genomic_DNA"/>
</dbReference>
<gene>
    <name evidence="2" type="ORF">NCTC8184_01222</name>
</gene>
<keyword evidence="1" id="KW-0175">Coiled coil</keyword>
<evidence type="ECO:0000313" key="2">
    <source>
        <dbReference type="EMBL" id="VED65179.1"/>
    </source>
</evidence>
<evidence type="ECO:0000256" key="1">
    <source>
        <dbReference type="SAM" id="Coils"/>
    </source>
</evidence>
<accession>A0AB38VLN5</accession>